<dbReference type="InterPro" id="IPR010730">
    <property type="entry name" value="HET"/>
</dbReference>
<evidence type="ECO:0000259" key="1">
    <source>
        <dbReference type="Pfam" id="PF06985"/>
    </source>
</evidence>
<name>A0A2T3Z410_TRIA4</name>
<protein>
    <recommendedName>
        <fullName evidence="1">Heterokaryon incompatibility domain-containing protein</fullName>
    </recommendedName>
</protein>
<dbReference type="EMBL" id="KZ679264">
    <property type="protein sequence ID" value="PTB39558.1"/>
    <property type="molecule type" value="Genomic_DNA"/>
</dbReference>
<reference evidence="2 3" key="1">
    <citation type="submission" date="2016-07" db="EMBL/GenBank/DDBJ databases">
        <title>Multiple horizontal gene transfer events from other fungi enriched the ability of initially mycotrophic Trichoderma (Ascomycota) to feed on dead plant biomass.</title>
        <authorList>
            <consortium name="DOE Joint Genome Institute"/>
            <person name="Aerts A."/>
            <person name="Atanasova L."/>
            <person name="Chenthamara K."/>
            <person name="Zhang J."/>
            <person name="Grujic M."/>
            <person name="Henrissat B."/>
            <person name="Kuo A."/>
            <person name="Salamov A."/>
            <person name="Lipzen A."/>
            <person name="Labutti K."/>
            <person name="Barry K."/>
            <person name="Miao Y."/>
            <person name="Rahimi M.J."/>
            <person name="Shen Q."/>
            <person name="Grigoriev I.V."/>
            <person name="Kubicek C.P."/>
            <person name="Druzhinina I.S."/>
        </authorList>
    </citation>
    <scope>NUCLEOTIDE SEQUENCE [LARGE SCALE GENOMIC DNA]</scope>
    <source>
        <strain evidence="2 3">CBS 433.97</strain>
    </source>
</reference>
<dbReference type="OrthoDB" id="2504919at2759"/>
<dbReference type="PANTHER" id="PTHR24148">
    <property type="entry name" value="ANKYRIN REPEAT DOMAIN-CONTAINING PROTEIN 39 HOMOLOG-RELATED"/>
    <property type="match status" value="1"/>
</dbReference>
<keyword evidence="3" id="KW-1185">Reference proteome</keyword>
<dbReference type="InterPro" id="IPR052895">
    <property type="entry name" value="HetReg/Transcr_Mod"/>
</dbReference>
<dbReference type="Pfam" id="PF06985">
    <property type="entry name" value="HET"/>
    <property type="match status" value="1"/>
</dbReference>
<organism evidence="2 3">
    <name type="scientific">Trichoderma asperellum (strain ATCC 204424 / CBS 433.97 / NBRC 101777)</name>
    <dbReference type="NCBI Taxonomy" id="1042311"/>
    <lineage>
        <taxon>Eukaryota</taxon>
        <taxon>Fungi</taxon>
        <taxon>Dikarya</taxon>
        <taxon>Ascomycota</taxon>
        <taxon>Pezizomycotina</taxon>
        <taxon>Sordariomycetes</taxon>
        <taxon>Hypocreomycetidae</taxon>
        <taxon>Hypocreales</taxon>
        <taxon>Hypocreaceae</taxon>
        <taxon>Trichoderma</taxon>
    </lineage>
</organism>
<sequence>MASKTLSNTSSDTPAATTSNAYKHFYSPENAAFYNGNHYKQLDPAKKEIRLLQIDRTRQPTSSLSFKLHQPISLDDSSNHLFIAISYRAGDPSQTVPIFIDGVQFNAFKPLTEALSRASQRLDADDEAEDFASRVCLWADQVCINQSDNAEKAHQVQLMKEIYQSAVSTLAWLGTSPLTSAGIEEFSALSFLHQRLEQAAGQGWDNVNKGAAYLETAEFVAKSVLPRLDAEGTSWTALQALMEDQYWSRGWICQEVLLSTGVSFHTNKQELGQDDFRNALRLVKMFQILLRKYFNMDGEDLGLKEDPALDTDDLSPLLPFVNKLAWLHKLDLNAQEFFLDDFGKWQESGGFDLETIMLHARTCKVSDPRDKVYAFLGITSPRYKLLADYGNDTTAADAYIGAAAAHISSHQSLDMLSFADEKPPGSTLPCWAPDWEFNQPTLSLRFRLSGDPRAPKASKEFACEPSFLPDTGGRPHRVLECIGIVVDSLDTALGETADSYPSWEECISNWASHAGVNLQENTTAPNGQEYTHGTILGETKITAFWSMLCRGIHTPEKMQLLAMADYTTESEPATANANTETGEQKDSNKKEMLSEYSLILGQIPDQNYIKKAGWRFFKSCQGYYGLARSRVQPGDQICILLGSDVPFIIRPSGEEYSLMGEAYVHGLMHGEVFEKSQVIEAQKIRLC</sequence>
<feature type="domain" description="Heterokaryon incompatibility" evidence="1">
    <location>
        <begin position="82"/>
        <end position="255"/>
    </location>
</feature>
<dbReference type="PANTHER" id="PTHR24148:SF73">
    <property type="entry name" value="HET DOMAIN PROTEIN (AFU_ORTHOLOGUE AFUA_8G01020)"/>
    <property type="match status" value="1"/>
</dbReference>
<evidence type="ECO:0000313" key="2">
    <source>
        <dbReference type="EMBL" id="PTB39558.1"/>
    </source>
</evidence>
<dbReference type="STRING" id="1042311.A0A2T3Z410"/>
<dbReference type="Pfam" id="PF26639">
    <property type="entry name" value="Het-6_barrel"/>
    <property type="match status" value="1"/>
</dbReference>
<gene>
    <name evidence="2" type="ORF">M441DRAFT_28675</name>
</gene>
<evidence type="ECO:0000313" key="3">
    <source>
        <dbReference type="Proteomes" id="UP000240493"/>
    </source>
</evidence>
<dbReference type="Proteomes" id="UP000240493">
    <property type="component" value="Unassembled WGS sequence"/>
</dbReference>
<accession>A0A2T3Z410</accession>
<dbReference type="AlphaFoldDB" id="A0A2T3Z410"/>
<proteinExistence type="predicted"/>